<evidence type="ECO:0000259" key="9">
    <source>
        <dbReference type="SMART" id="SM00481"/>
    </source>
</evidence>
<keyword evidence="7" id="KW-0963">Cytoplasm</keyword>
<dbReference type="Gene3D" id="6.10.140.1510">
    <property type="match status" value="1"/>
</dbReference>
<keyword evidence="1 7" id="KW-0808">Transferase</keyword>
<keyword evidence="5 7" id="KW-0239">DNA-directed DNA polymerase</keyword>
<keyword evidence="3 7" id="KW-0235">DNA replication</keyword>
<dbReference type="SMART" id="SM00481">
    <property type="entry name" value="POLIIIAc"/>
    <property type="match status" value="1"/>
</dbReference>
<feature type="domain" description="Polymerase/histidinol phosphatase N-terminal" evidence="9">
    <location>
        <begin position="312"/>
        <end position="379"/>
    </location>
</feature>
<evidence type="ECO:0000256" key="4">
    <source>
        <dbReference type="ARBA" id="ARBA00022839"/>
    </source>
</evidence>
<comment type="function">
    <text evidence="7">Required for replicative DNA synthesis. This DNA polymerase also exhibits 3' to 5' exonuclease activity.</text>
</comment>
<evidence type="ECO:0000256" key="5">
    <source>
        <dbReference type="ARBA" id="ARBA00022932"/>
    </source>
</evidence>
<dbReference type="RefSeq" id="WP_038150883.1">
    <property type="nucleotide sequence ID" value="NZ_JRNT01000004.1"/>
</dbReference>
<dbReference type="InterPro" id="IPR006308">
    <property type="entry name" value="Pol_III_a_PolC-type_gram_pos"/>
</dbReference>
<dbReference type="CDD" id="cd04484">
    <property type="entry name" value="polC_OBF"/>
    <property type="match status" value="1"/>
</dbReference>
<dbReference type="Gene3D" id="1.10.150.870">
    <property type="match status" value="1"/>
</dbReference>
<comment type="subcellular location">
    <subcellularLocation>
        <location evidence="7">Cytoplasm</location>
    </subcellularLocation>
</comment>
<dbReference type="EMBL" id="JRNT01000004">
    <property type="protein sequence ID" value="KGF48377.1"/>
    <property type="molecule type" value="Genomic_DNA"/>
</dbReference>
<reference evidence="10 11" key="1">
    <citation type="submission" date="2014-07" db="EMBL/GenBank/DDBJ databases">
        <authorList>
            <person name="McCorrison J."/>
            <person name="Sanka R."/>
            <person name="Torralba M."/>
            <person name="Gillis M."/>
            <person name="Haft D.H."/>
            <person name="Methe B."/>
            <person name="Sutton G."/>
            <person name="Nelson K.E."/>
        </authorList>
    </citation>
    <scope>NUCLEOTIDE SEQUENCE [LARGE SCALE GENOMIC DNA]</scope>
    <source>
        <strain evidence="10 11">DNF00314</strain>
    </source>
</reference>
<keyword evidence="7" id="KW-0540">Nuclease</keyword>
<dbReference type="Pfam" id="PF14579">
    <property type="entry name" value="HHH_6"/>
    <property type="match status" value="1"/>
</dbReference>
<evidence type="ECO:0000256" key="3">
    <source>
        <dbReference type="ARBA" id="ARBA00022705"/>
    </source>
</evidence>
<gene>
    <name evidence="7" type="primary">polC</name>
    <name evidence="10" type="ORF">HMPREF0872_00130</name>
</gene>
<dbReference type="InterPro" id="IPR044923">
    <property type="entry name" value="PolC_middle_finger_sf"/>
</dbReference>
<dbReference type="HAMAP" id="MF_00356">
    <property type="entry name" value="DNApol_PolC"/>
    <property type="match status" value="1"/>
</dbReference>
<dbReference type="Gene3D" id="1.10.150.700">
    <property type="entry name" value="PolC, middle finger domain"/>
    <property type="match status" value="1"/>
</dbReference>
<keyword evidence="11" id="KW-1185">Reference proteome</keyword>
<dbReference type="InterPro" id="IPR016195">
    <property type="entry name" value="Pol/histidinol_Pase-like"/>
</dbReference>
<dbReference type="Gene3D" id="3.20.20.140">
    <property type="entry name" value="Metal-dependent hydrolases"/>
    <property type="match status" value="1"/>
</dbReference>
<dbReference type="InterPro" id="IPR004805">
    <property type="entry name" value="DnaE2/DnaE/PolC"/>
</dbReference>
<dbReference type="InterPro" id="IPR003141">
    <property type="entry name" value="Pol/His_phosphatase_N"/>
</dbReference>
<dbReference type="NCBIfam" id="NF001688">
    <property type="entry name" value="PRK00448.1"/>
    <property type="match status" value="1"/>
</dbReference>
<evidence type="ECO:0000256" key="1">
    <source>
        <dbReference type="ARBA" id="ARBA00022679"/>
    </source>
</evidence>
<proteinExistence type="inferred from homology"/>
<comment type="similarity">
    <text evidence="7">Belongs to the DNA polymerase type-C family. PolC subfamily.</text>
</comment>
<keyword evidence="4 7" id="KW-0269">Exonuclease</keyword>
<dbReference type="Gene3D" id="2.40.50.140">
    <property type="entry name" value="Nucleic acid-binding proteins"/>
    <property type="match status" value="1"/>
</dbReference>
<evidence type="ECO:0000313" key="11">
    <source>
        <dbReference type="Proteomes" id="UP000029628"/>
    </source>
</evidence>
<dbReference type="GO" id="GO:0005737">
    <property type="term" value="C:cytoplasm"/>
    <property type="evidence" value="ECO:0007669"/>
    <property type="project" value="UniProtKB-SubCell"/>
</dbReference>
<comment type="catalytic activity">
    <reaction evidence="6 7">
        <text>DNA(n) + a 2'-deoxyribonucleoside 5'-triphosphate = DNA(n+1) + diphosphate</text>
        <dbReference type="Rhea" id="RHEA:22508"/>
        <dbReference type="Rhea" id="RHEA-COMP:17339"/>
        <dbReference type="Rhea" id="RHEA-COMP:17340"/>
        <dbReference type="ChEBI" id="CHEBI:33019"/>
        <dbReference type="ChEBI" id="CHEBI:61560"/>
        <dbReference type="ChEBI" id="CHEBI:173112"/>
        <dbReference type="EC" id="2.7.7.7"/>
    </reaction>
</comment>
<dbReference type="Pfam" id="PF02811">
    <property type="entry name" value="PHP"/>
    <property type="match status" value="1"/>
</dbReference>
<feature type="region of interest" description="Disordered" evidence="8">
    <location>
        <begin position="165"/>
        <end position="186"/>
    </location>
</feature>
<dbReference type="EC" id="2.7.7.7" evidence="7"/>
<dbReference type="Pfam" id="PF07733">
    <property type="entry name" value="DNA_pol3_alpha"/>
    <property type="match status" value="1"/>
</dbReference>
<dbReference type="eggNOG" id="COG2176">
    <property type="taxonomic scope" value="Bacteria"/>
</dbReference>
<keyword evidence="7" id="KW-0378">Hydrolase</keyword>
<accession>A0A096C059</accession>
<evidence type="ECO:0000256" key="8">
    <source>
        <dbReference type="SAM" id="MobiDB-lite"/>
    </source>
</evidence>
<dbReference type="GO" id="GO:0003887">
    <property type="term" value="F:DNA-directed DNA polymerase activity"/>
    <property type="evidence" value="ECO:0007669"/>
    <property type="project" value="UniProtKB-UniRule"/>
</dbReference>
<protein>
    <recommendedName>
        <fullName evidence="7">DNA polymerase III PolC-type</fullName>
        <shortName evidence="7">PolIII</shortName>
        <ecNumber evidence="7">2.7.7.7</ecNumber>
    </recommendedName>
</protein>
<dbReference type="InterPro" id="IPR029460">
    <property type="entry name" value="DNAPol_HHH"/>
</dbReference>
<evidence type="ECO:0000256" key="2">
    <source>
        <dbReference type="ARBA" id="ARBA00022695"/>
    </source>
</evidence>
<keyword evidence="2 7" id="KW-0548">Nucleotidyltransferase</keyword>
<dbReference type="Gene3D" id="3.30.1900.20">
    <property type="match status" value="2"/>
</dbReference>
<dbReference type="InterPro" id="IPR040982">
    <property type="entry name" value="DNA_pol3_finger"/>
</dbReference>
<evidence type="ECO:0000256" key="6">
    <source>
        <dbReference type="ARBA" id="ARBA00049244"/>
    </source>
</evidence>
<evidence type="ECO:0000313" key="10">
    <source>
        <dbReference type="EMBL" id="KGF48377.1"/>
    </source>
</evidence>
<dbReference type="InterPro" id="IPR011708">
    <property type="entry name" value="DNA_pol3_alpha_NTPase_dom"/>
</dbReference>
<evidence type="ECO:0000256" key="7">
    <source>
        <dbReference type="HAMAP-Rule" id="MF_00356"/>
    </source>
</evidence>
<dbReference type="SUPFAM" id="SSF89550">
    <property type="entry name" value="PHP domain-like"/>
    <property type="match status" value="1"/>
</dbReference>
<dbReference type="InterPro" id="IPR012340">
    <property type="entry name" value="NA-bd_OB-fold"/>
</dbReference>
<name>A0A096C059_9FIRM</name>
<comment type="caution">
    <text evidence="10">The sequence shown here is derived from an EMBL/GenBank/DDBJ whole genome shotgun (WGS) entry which is preliminary data.</text>
</comment>
<sequence>MKVRYHIVSKQKQHTDYYVDLEKQEVTVETREPSFTTLDNLRNKLVAWYEEKGISFSAIPSNSDTTCCFSWNINTTTGDGMDTYYYAGGCGVGELIEEIEAIRSEQEEGCEVSSDYREVYSGSENGQMPIDFAPFIEDDESLDFFDTAPVACDYVTTKPESIPHKKEATVRSSYSGKSRRRKNEETAEGMLLGPHIQGDAVHIMDINDGGRNLVFEGVIVGECELRVTKTDKSIVIGTIADMTNSIRFKKFFNSVEEGEDVVKKLKKVSSVRVQGDVDFDDKFERDFILQVKSIEEISTTVKRKEHREDSRVELHLHTKMSDKDALVSVKELLQTIKEWGHPAVAITDHGVVQAFPEAQQIAKGLGVKVIYGVEGYLIENPDSDKRYHIILLAKNQVGLRNLYKMISISHLDYYKRRPRLPRAVIEEHREGIIIGSACEAGELMQAIVKGESKERLLDIASFYDYLEIQPICNNEFLVRQGIVPDRETLIDMNKTIVELGDALGKRVVATCDVHYLHPEDKIYREIMLTASGFMDAAYQPDLHLRTTDEMLAEFEYLGTDKAYEVVVTNSRAINEMIDELTPVPNGTYSPKIEGSEKALTDMCYKKAKSIYGDPLPKVVQERLDYELERIVGHGYAVLYYIAHKLVKKSLDDGYLVGSRGSVGSSFVATMADITEVNPLPPHYVCPHCKWSEFYTKGEYPGGFDLPRKKCPECGTPLHTNGHDIPFAIFMGFNGDKVPDIDLNFSGDYQAKAHKYTEELFGRDNVFKAGTIGTIASKTAFGYVKKYAEIRGIQARNGYFENLAKGFTGVKNTTGQHPGGIMVCPRDMDVHHFTPVQYPANKKESGVITTHFDYHSIEGRMTKLDILGHDDPTIIRMLEDMTGIDVQTIPFDDPETLSLFSSTKAIGLTPEQLQGDKVASLAVPECGTSFVRQMLEDSKPQHFSDLVRISGFSHGTNVWLDNAQTLIKNGTCKLNEAISTRDDVMNYLRNHGIADLTGFKVMENVRKGKGIDKKDKLGNPESEYEKEMRDGGIPEWFIDSCKKISYLFPRAHAVAYVMMAFRIAWFKINYPLAFYAAYFSIRAKAFDLRIMTQDVDAQLAEFKRLKALDYKATQKDKDMMSALEVSMEMRQRGYEFINVDLRYSQARRFSIKDGKLLPPFLAIDSLGEKVADIIVEEREKKFFTSIKDIQRRCKVSQTILDTMISMGCTGELPDDEQMSLF</sequence>
<dbReference type="Pfam" id="PF17657">
    <property type="entry name" value="DNA_pol3_finger"/>
    <property type="match status" value="1"/>
</dbReference>
<organism evidence="10 11">
    <name type="scientific">Veillonella montpellierensis DNF00314</name>
    <dbReference type="NCBI Taxonomy" id="1401067"/>
    <lineage>
        <taxon>Bacteria</taxon>
        <taxon>Bacillati</taxon>
        <taxon>Bacillota</taxon>
        <taxon>Negativicutes</taxon>
        <taxon>Veillonellales</taxon>
        <taxon>Veillonellaceae</taxon>
        <taxon>Veillonella</taxon>
    </lineage>
</organism>
<dbReference type="GO" id="GO:0003677">
    <property type="term" value="F:DNA binding"/>
    <property type="evidence" value="ECO:0007669"/>
    <property type="project" value="UniProtKB-UniRule"/>
</dbReference>
<dbReference type="CDD" id="cd07435">
    <property type="entry name" value="PHP_PolIIIA_POLC"/>
    <property type="match status" value="1"/>
</dbReference>
<dbReference type="NCBIfam" id="TIGR01405">
    <property type="entry name" value="polC_Gram_pos"/>
    <property type="match status" value="1"/>
</dbReference>
<dbReference type="GO" id="GO:0006261">
    <property type="term" value="P:DNA-templated DNA replication"/>
    <property type="evidence" value="ECO:0007669"/>
    <property type="project" value="UniProtKB-UniRule"/>
</dbReference>
<dbReference type="PANTHER" id="PTHR32294:SF5">
    <property type="entry name" value="DNA POLYMERASE III POLC-TYPE"/>
    <property type="match status" value="1"/>
</dbReference>
<dbReference type="Proteomes" id="UP000029628">
    <property type="component" value="Unassembled WGS sequence"/>
</dbReference>
<dbReference type="PANTHER" id="PTHR32294">
    <property type="entry name" value="DNA POLYMERASE III SUBUNIT ALPHA"/>
    <property type="match status" value="1"/>
</dbReference>
<dbReference type="GO" id="GO:0008408">
    <property type="term" value="F:3'-5' exonuclease activity"/>
    <property type="evidence" value="ECO:0007669"/>
    <property type="project" value="UniProtKB-UniRule"/>
</dbReference>
<dbReference type="AlphaFoldDB" id="A0A096C059"/>
<dbReference type="InterPro" id="IPR004013">
    <property type="entry name" value="PHP_dom"/>
</dbReference>